<dbReference type="PROSITE" id="PS50102">
    <property type="entry name" value="RRM"/>
    <property type="match status" value="2"/>
</dbReference>
<evidence type="ECO:0000313" key="10">
    <source>
        <dbReference type="Proteomes" id="UP000596742"/>
    </source>
</evidence>
<dbReference type="Pfam" id="PF00013">
    <property type="entry name" value="KH_1"/>
    <property type="match status" value="4"/>
</dbReference>
<feature type="domain" description="RRM" evidence="8">
    <location>
        <begin position="101"/>
        <end position="173"/>
    </location>
</feature>
<evidence type="ECO:0000259" key="8">
    <source>
        <dbReference type="PROSITE" id="PS50102"/>
    </source>
</evidence>
<dbReference type="SMART" id="SM00360">
    <property type="entry name" value="RRM"/>
    <property type="match status" value="2"/>
</dbReference>
<comment type="caution">
    <text evidence="9">The sequence shown here is derived from an EMBL/GenBank/DDBJ whole genome shotgun (WGS) entry which is preliminary data.</text>
</comment>
<dbReference type="PROSITE" id="PS50084">
    <property type="entry name" value="KH_TYPE_1"/>
    <property type="match status" value="4"/>
</dbReference>
<evidence type="ECO:0000256" key="5">
    <source>
        <dbReference type="ARBA" id="ARBA00022845"/>
    </source>
</evidence>
<keyword evidence="10" id="KW-1185">Reference proteome</keyword>
<dbReference type="SUPFAM" id="SSF54791">
    <property type="entry name" value="Eukaryotic type KH-domain (KH-domain type I)"/>
    <property type="match status" value="4"/>
</dbReference>
<keyword evidence="4" id="KW-0509">mRNA transport</keyword>
<evidence type="ECO:0000313" key="9">
    <source>
        <dbReference type="EMBL" id="VDI18325.1"/>
    </source>
</evidence>
<dbReference type="Proteomes" id="UP000596742">
    <property type="component" value="Unassembled WGS sequence"/>
</dbReference>
<dbReference type="SMART" id="SM00322">
    <property type="entry name" value="KH"/>
    <property type="match status" value="4"/>
</dbReference>
<keyword evidence="3" id="KW-0677">Repeat</keyword>
<name>A0A8B6DGX5_MYTGA</name>
<dbReference type="EMBL" id="UYJE01003329">
    <property type="protein sequence ID" value="VDI18325.1"/>
    <property type="molecule type" value="Genomic_DNA"/>
</dbReference>
<dbReference type="SUPFAM" id="SSF54928">
    <property type="entry name" value="RNA-binding domain, RBD"/>
    <property type="match status" value="1"/>
</dbReference>
<evidence type="ECO:0000256" key="6">
    <source>
        <dbReference type="PROSITE-ProRule" id="PRU00176"/>
    </source>
</evidence>
<keyword evidence="2" id="KW-0813">Transport</keyword>
<dbReference type="InterPro" id="IPR004087">
    <property type="entry name" value="KH_dom"/>
</dbReference>
<dbReference type="GO" id="GO:0006417">
    <property type="term" value="P:regulation of translation"/>
    <property type="evidence" value="ECO:0007669"/>
    <property type="project" value="UniProtKB-KW"/>
</dbReference>
<dbReference type="CDD" id="cd22402">
    <property type="entry name" value="KH-I_IGF2BP_rpt3"/>
    <property type="match status" value="1"/>
</dbReference>
<reference evidence="9" key="1">
    <citation type="submission" date="2018-11" db="EMBL/GenBank/DDBJ databases">
        <authorList>
            <person name="Alioto T."/>
            <person name="Alioto T."/>
        </authorList>
    </citation>
    <scope>NUCLEOTIDE SEQUENCE</scope>
</reference>
<proteinExistence type="inferred from homology"/>
<evidence type="ECO:0000256" key="7">
    <source>
        <dbReference type="SAM" id="MobiDB-lite"/>
    </source>
</evidence>
<dbReference type="PANTHER" id="PTHR10288">
    <property type="entry name" value="KH DOMAIN CONTAINING RNA BINDING PROTEIN"/>
    <property type="match status" value="1"/>
</dbReference>
<dbReference type="InterPro" id="IPR000504">
    <property type="entry name" value="RRM_dom"/>
</dbReference>
<evidence type="ECO:0000256" key="1">
    <source>
        <dbReference type="ARBA" id="ARBA00009094"/>
    </source>
</evidence>
<dbReference type="Gene3D" id="3.30.1370.10">
    <property type="entry name" value="K Homology domain, type 1"/>
    <property type="match status" value="2"/>
</dbReference>
<organism evidence="9 10">
    <name type="scientific">Mytilus galloprovincialis</name>
    <name type="common">Mediterranean mussel</name>
    <dbReference type="NCBI Taxonomy" id="29158"/>
    <lineage>
        <taxon>Eukaryota</taxon>
        <taxon>Metazoa</taxon>
        <taxon>Spiralia</taxon>
        <taxon>Lophotrochozoa</taxon>
        <taxon>Mollusca</taxon>
        <taxon>Bivalvia</taxon>
        <taxon>Autobranchia</taxon>
        <taxon>Pteriomorphia</taxon>
        <taxon>Mytilida</taxon>
        <taxon>Mytiloidea</taxon>
        <taxon>Mytilidae</taxon>
        <taxon>Mytilinae</taxon>
        <taxon>Mytilus</taxon>
    </lineage>
</organism>
<protein>
    <submittedName>
        <fullName evidence="9">Insulin-like growth factor 2 mRNA-binding protein 1</fullName>
    </submittedName>
</protein>
<keyword evidence="5" id="KW-0810">Translation regulation</keyword>
<dbReference type="InterPro" id="IPR036612">
    <property type="entry name" value="KH_dom_type_1_sf"/>
</dbReference>
<feature type="region of interest" description="Disordered" evidence="7">
    <location>
        <begin position="172"/>
        <end position="194"/>
    </location>
</feature>
<dbReference type="OrthoDB" id="752362at2759"/>
<dbReference type="InterPro" id="IPR012677">
    <property type="entry name" value="Nucleotide-bd_a/b_plait_sf"/>
</dbReference>
<evidence type="ECO:0000256" key="2">
    <source>
        <dbReference type="ARBA" id="ARBA00022448"/>
    </source>
</evidence>
<dbReference type="InterPro" id="IPR004088">
    <property type="entry name" value="KH_dom_type_1"/>
</dbReference>
<dbReference type="CDD" id="cd22403">
    <property type="entry name" value="KH-I_IGF2BP_rpt4"/>
    <property type="match status" value="1"/>
</dbReference>
<dbReference type="Gene3D" id="3.30.70.330">
    <property type="match status" value="2"/>
</dbReference>
<feature type="region of interest" description="Disordered" evidence="7">
    <location>
        <begin position="591"/>
        <end position="622"/>
    </location>
</feature>
<gene>
    <name evidence="9" type="ORF">MGAL_10B074132</name>
</gene>
<feature type="compositionally biased region" description="Gly residues" evidence="7">
    <location>
        <begin position="594"/>
        <end position="608"/>
    </location>
</feature>
<feature type="domain" description="RRM" evidence="8">
    <location>
        <begin position="22"/>
        <end position="94"/>
    </location>
</feature>
<dbReference type="CDD" id="cd12358">
    <property type="entry name" value="RRM1_VICKZ"/>
    <property type="match status" value="1"/>
</dbReference>
<comment type="similarity">
    <text evidence="1">Belongs to the RRM IMP/VICKZ family.</text>
</comment>
<dbReference type="Gene3D" id="3.30.310.210">
    <property type="match status" value="1"/>
</dbReference>
<dbReference type="AlphaFoldDB" id="A0A8B6DGX5"/>
<dbReference type="CDD" id="cd22400">
    <property type="entry name" value="KH-I_IGF2BP_rpt1"/>
    <property type="match status" value="1"/>
</dbReference>
<sequence>MDRAVSDNAECEQDDEEPPSMFRVYCGNLSPAVNEETLRDLFEEHDIEIAGNVLVKRNYAFVDCPDQENVDKAIDKLNQYNLLGSVMQVEPSNSRRRRPSNKIQIRNLPSHVTREETESLVSPFGNVVKCEQVGAEALVYVTFETPEQAQQAVAGLNGFEFQDRMLKVDFANNRPPMNNNNRRRMNGQNQQQNRQPEFPMRMLVGSEFVGAVIGRQGQTIHGITTQTRARVDIHKREHLSSDTLVTIKGSPESCTEACKEIYKVVQTEAQSLNKGEYPMKVLCPNSVCGRIIGKQGNVIKNFMEQTGAHIIVSSATDMSNFYIDRVITITGTVDACSKAEALLSEKMRKCLDQDAQSYNQQMNMFGGMPPMGMMGPGPSNMGYQNMRNFPPYGMEQGGGGGNYYPGIYGQVPNVPPQQELEVTYLYIPENTVGAVIGSKGSNIKEIMRLSSARIKILPQKNGEMNGDRKQGGPQNQMDERKVIITGSAESQWKAQFYIFDKIKSEGGFARIEEVHLRSEVMVPRSMVGRIIGKGGQNVREMQRVSGAIVKLPEVNSQQNPQDDSEVAVSIIGHFYAMQPAIRRIRSLVNQRGNQQGGMMGGPMGGMGGPPQQRRPRREQNGN</sequence>
<dbReference type="GO" id="GO:0003723">
    <property type="term" value="F:RNA binding"/>
    <property type="evidence" value="ECO:0007669"/>
    <property type="project" value="UniProtKB-UniRule"/>
</dbReference>
<dbReference type="CDD" id="cd22401">
    <property type="entry name" value="KH-I_IGF2BP_rpt2"/>
    <property type="match status" value="1"/>
</dbReference>
<accession>A0A8B6DGX5</accession>
<dbReference type="Pfam" id="PF00076">
    <property type="entry name" value="RRM_1"/>
    <property type="match status" value="2"/>
</dbReference>
<evidence type="ECO:0000256" key="4">
    <source>
        <dbReference type="ARBA" id="ARBA00022816"/>
    </source>
</evidence>
<dbReference type="GO" id="GO:0051028">
    <property type="term" value="P:mRNA transport"/>
    <property type="evidence" value="ECO:0007669"/>
    <property type="project" value="UniProtKB-KW"/>
</dbReference>
<keyword evidence="6" id="KW-0694">RNA-binding</keyword>
<evidence type="ECO:0000256" key="3">
    <source>
        <dbReference type="ARBA" id="ARBA00022737"/>
    </source>
</evidence>
<dbReference type="InterPro" id="IPR035979">
    <property type="entry name" value="RBD_domain_sf"/>
</dbReference>